<evidence type="ECO:0000256" key="1">
    <source>
        <dbReference type="SAM" id="MobiDB-lite"/>
    </source>
</evidence>
<organism evidence="6 7">
    <name type="scientific">Trichoderma arundinaceum</name>
    <dbReference type="NCBI Taxonomy" id="490622"/>
    <lineage>
        <taxon>Eukaryota</taxon>
        <taxon>Fungi</taxon>
        <taxon>Dikarya</taxon>
        <taxon>Ascomycota</taxon>
        <taxon>Pezizomycotina</taxon>
        <taxon>Sordariomycetes</taxon>
        <taxon>Hypocreomycetidae</taxon>
        <taxon>Hypocreales</taxon>
        <taxon>Hypocreaceae</taxon>
        <taxon>Trichoderma</taxon>
    </lineage>
</organism>
<keyword evidence="7" id="KW-1185">Reference proteome</keyword>
<feature type="compositionally biased region" description="Polar residues" evidence="1">
    <location>
        <begin position="1117"/>
        <end position="1129"/>
    </location>
</feature>
<dbReference type="AlphaFoldDB" id="A0A395NG13"/>
<feature type="domain" description="Calcium channel YVC1-like C-terminal transmembrane" evidence="5">
    <location>
        <begin position="684"/>
        <end position="977"/>
    </location>
</feature>
<dbReference type="InterPro" id="IPR041726">
    <property type="entry name" value="ACAD10_11_N"/>
</dbReference>
<dbReference type="InterPro" id="IPR052971">
    <property type="entry name" value="TRP_calcium_channel"/>
</dbReference>
<feature type="transmembrane region" description="Helical" evidence="2">
    <location>
        <begin position="832"/>
        <end position="849"/>
    </location>
</feature>
<dbReference type="SUPFAM" id="SSF56112">
    <property type="entry name" value="Protein kinase-like (PK-like)"/>
    <property type="match status" value="1"/>
</dbReference>
<dbReference type="PANTHER" id="PTHR35859">
    <property type="entry name" value="NONSELECTIVE CATION CHANNEL PROTEIN"/>
    <property type="match status" value="1"/>
</dbReference>
<feature type="domain" description="Aminoglycoside phosphotransferase" evidence="3">
    <location>
        <begin position="31"/>
        <end position="263"/>
    </location>
</feature>
<comment type="caution">
    <text evidence="6">The sequence shown here is derived from an EMBL/GenBank/DDBJ whole genome shotgun (WGS) entry which is preliminary data.</text>
</comment>
<gene>
    <name evidence="6" type="ORF">TARUN_7551</name>
</gene>
<dbReference type="PANTHER" id="PTHR35859:SF1">
    <property type="entry name" value="NONSELECTIVE CATION CHANNEL PROTEIN"/>
    <property type="match status" value="1"/>
</dbReference>
<feature type="domain" description="YVC1 N-terminal linker helical" evidence="4">
    <location>
        <begin position="467"/>
        <end position="649"/>
    </location>
</feature>
<dbReference type="InterPro" id="IPR056336">
    <property type="entry name" value="YVC1_C"/>
</dbReference>
<accession>A0A395NG13</accession>
<keyword evidence="2" id="KW-0472">Membrane</keyword>
<keyword evidence="2" id="KW-0812">Transmembrane</keyword>
<evidence type="ECO:0000256" key="2">
    <source>
        <dbReference type="SAM" id="Phobius"/>
    </source>
</evidence>
<name>A0A395NG13_TRIAR</name>
<dbReference type="OrthoDB" id="2373987at2759"/>
<proteinExistence type="predicted"/>
<dbReference type="InterPro" id="IPR011009">
    <property type="entry name" value="Kinase-like_dom_sf"/>
</dbReference>
<dbReference type="STRING" id="490622.A0A395NG13"/>
<dbReference type="Pfam" id="PF23190">
    <property type="entry name" value="LHD_TRPY1"/>
    <property type="match status" value="1"/>
</dbReference>
<dbReference type="Proteomes" id="UP000266272">
    <property type="component" value="Unassembled WGS sequence"/>
</dbReference>
<dbReference type="Pfam" id="PF23317">
    <property type="entry name" value="YVC1_C"/>
    <property type="match status" value="1"/>
</dbReference>
<evidence type="ECO:0000313" key="7">
    <source>
        <dbReference type="Proteomes" id="UP000266272"/>
    </source>
</evidence>
<feature type="transmembrane region" description="Helical" evidence="2">
    <location>
        <begin position="736"/>
        <end position="755"/>
    </location>
</feature>
<dbReference type="EMBL" id="PXOA01000510">
    <property type="protein sequence ID" value="RFU74703.1"/>
    <property type="molecule type" value="Genomic_DNA"/>
</dbReference>
<feature type="transmembrane region" description="Helical" evidence="2">
    <location>
        <begin position="920"/>
        <end position="938"/>
    </location>
</feature>
<dbReference type="Gene3D" id="3.90.1200.10">
    <property type="match status" value="1"/>
</dbReference>
<evidence type="ECO:0000259" key="4">
    <source>
        <dbReference type="Pfam" id="PF23190"/>
    </source>
</evidence>
<evidence type="ECO:0000259" key="3">
    <source>
        <dbReference type="Pfam" id="PF01636"/>
    </source>
</evidence>
<protein>
    <submittedName>
        <fullName evidence="6">Acyl-dehydrogenase family member 10</fullName>
    </submittedName>
</protein>
<feature type="transmembrane region" description="Helical" evidence="2">
    <location>
        <begin position="807"/>
        <end position="826"/>
    </location>
</feature>
<evidence type="ECO:0000313" key="6">
    <source>
        <dbReference type="EMBL" id="RFU74703.1"/>
    </source>
</evidence>
<dbReference type="CDD" id="cd05154">
    <property type="entry name" value="ACAD10_11_N-like"/>
    <property type="match status" value="1"/>
</dbReference>
<feature type="region of interest" description="Disordered" evidence="1">
    <location>
        <begin position="1102"/>
        <end position="1129"/>
    </location>
</feature>
<evidence type="ECO:0000259" key="5">
    <source>
        <dbReference type="Pfam" id="PF23317"/>
    </source>
</evidence>
<dbReference type="InterPro" id="IPR002575">
    <property type="entry name" value="Aminoglycoside_PTrfase"/>
</dbReference>
<dbReference type="InterPro" id="IPR056337">
    <property type="entry name" value="LHD_YVC1"/>
</dbReference>
<feature type="transmembrane region" description="Helical" evidence="2">
    <location>
        <begin position="708"/>
        <end position="730"/>
    </location>
</feature>
<keyword evidence="2" id="KW-1133">Transmembrane helix</keyword>
<reference evidence="6 7" key="1">
    <citation type="journal article" date="2018" name="PLoS Pathog.">
        <title>Evolution of structural diversity of trichothecenes, a family of toxins produced by plant pathogenic and entomopathogenic fungi.</title>
        <authorList>
            <person name="Proctor R.H."/>
            <person name="McCormick S.P."/>
            <person name="Kim H.S."/>
            <person name="Cardoza R.E."/>
            <person name="Stanley A.M."/>
            <person name="Lindo L."/>
            <person name="Kelly A."/>
            <person name="Brown D.W."/>
            <person name="Lee T."/>
            <person name="Vaughan M.M."/>
            <person name="Alexander N.J."/>
            <person name="Busman M."/>
            <person name="Gutierrez S."/>
        </authorList>
    </citation>
    <scope>NUCLEOTIDE SEQUENCE [LARGE SCALE GENOMIC DNA]</scope>
    <source>
        <strain evidence="6 7">IBT 40837</strain>
    </source>
</reference>
<dbReference type="Pfam" id="PF01636">
    <property type="entry name" value="APH"/>
    <property type="match status" value="1"/>
</dbReference>
<sequence>MAGAVRQPIDEKAFEKFIQENVPVIKTPIDLKQFGFGQSNPTYQITDADGKRYVMRKKPPGKLLSKTAHKVEREYRALHALEATDVAVPKTYCLCEDDSVIGTPFYIMEFLDGRIFEDFLMPGVSPEERTALWKEAIQTLARLHAVDVHKVGLDKFGKAQGFYSRQTQTWATICISQAKAVDVETKEPVGQLPHFDDLIGFFKNERLQPKDRATLVHGDFKIDNLVFHKTEPRVIGILDASWEMSTIGHPLSDVCNFITQFYLARSPGASAYSDSSSFLPGKVPGLPQPDQILQWYTEVSGYDPRPELSWGAAFNIFKLAGVCQGIAARYAARQASSAKAKMYIGTRGPLAEYAWVLAEEAREAAATGSKLAAGYKHSTLSHHRHTLSPNHHHHLPASQTSNAPLLWPIFTAPILMTQRRRRFEVPVAPDERRPLLSRLSTERADNGEHVFSCRTNPHSDLPVYTNIHRIRRDIVSVVEDYLTLEQLRDVKINVTVIRPLVDKFYELGDVSIVYCLLVNRAQFLDEESRSSNRQNVNWTRATLCELIATRILRRFGEDHDGAEGLLLLAHILVAGFEPFQHAPQHVRAEAEDKAWWTTHRTLPALEVAILTESRHFLGSTTCQRVVAAIYEGRVIYTPSTSWDIIPDHYKLKPISLYDPRESPLLNQYRLIVPRTRNYLEAIQFTILLALYFSVMIMRRNGEIPLLEAAFAIFAFGWGLDQFATILAHGWNVYTQNLWSFLDVTFIFLFVIYSSLRLHGLRIGSPGPAEQAFDVLALAAPVLVPRLAFNWLSDNLVFLSLRSMMADFFLLTALSAWCFFGFLLSLLWLGQGAHPLLTISKWMIYIWFGLDGTGIHRSVEFHWLLGPVVMIAFAFLGNTLFLTILVSMLSNTFSNISSNATAEIHFRKAVLTLEGVKADAVFAYQPPFNLLAVFLLLPLKFVVSPRWFHKIHVATVRLVNLPLLLFIAVAERRLLWPTNDFDSGSVTSLAQKWFWQRWQLSAYQYIRAVFDVPPPDDVHDDIAVDDDLTHHLIRRQYQRQESHDPMRKASRRDSMFEIPPKLRGSLTETGEDYAEMAARLAAMERAMERMEDMLMRLLPMENDGTDETATLPPGDGTTLDSSFRGQEANF</sequence>
<dbReference type="Gene3D" id="3.30.200.20">
    <property type="entry name" value="Phosphorylase Kinase, domain 1"/>
    <property type="match status" value="1"/>
</dbReference>
<feature type="transmembrane region" description="Helical" evidence="2">
    <location>
        <begin position="861"/>
        <end position="888"/>
    </location>
</feature>
<feature type="transmembrane region" description="Helical" evidence="2">
    <location>
        <begin position="678"/>
        <end position="696"/>
    </location>
</feature>